<evidence type="ECO:0000256" key="1">
    <source>
        <dbReference type="SAM" id="MobiDB-lite"/>
    </source>
</evidence>
<dbReference type="Proteomes" id="UP001549145">
    <property type="component" value="Unassembled WGS sequence"/>
</dbReference>
<evidence type="ECO:0000313" key="4">
    <source>
        <dbReference type="Proteomes" id="UP001549145"/>
    </source>
</evidence>
<comment type="caution">
    <text evidence="3">The sequence shown here is derived from an EMBL/GenBank/DDBJ whole genome shotgun (WGS) entry which is preliminary data.</text>
</comment>
<organism evidence="3 4">
    <name type="scientific">Methylobacterium goesingense</name>
    <dbReference type="NCBI Taxonomy" id="243690"/>
    <lineage>
        <taxon>Bacteria</taxon>
        <taxon>Pseudomonadati</taxon>
        <taxon>Pseudomonadota</taxon>
        <taxon>Alphaproteobacteria</taxon>
        <taxon>Hyphomicrobiales</taxon>
        <taxon>Methylobacteriaceae</taxon>
        <taxon>Methylobacterium</taxon>
    </lineage>
</organism>
<feature type="region of interest" description="Disordered" evidence="1">
    <location>
        <begin position="116"/>
        <end position="139"/>
    </location>
</feature>
<sequence>MSDKILASSAETSPEVLLKQAILGARASAEKADKPSAPVGRSLRFKAHPALISTVAIAFGAMLGAGAMGLAASGTSGQTETVGQLRLQLDAMRAESGRQAERLTKSLAQLQDITDAARSEAKTRSATLSERLGRAEQSLSAKITATGDRLEQAEKDQTARLAALTTQIEKRAAAPTPTPVAAPQAAKSTPPEPTETGSLADKPKAAPTENWAVREVYDGVAVLEDRKRRLVEVGQGDTVPGLGRVEAIERRGKAWVVVTKQGLITPQAW</sequence>
<proteinExistence type="predicted"/>
<accession>A0ABV2L0Z0</accession>
<keyword evidence="2" id="KW-0472">Membrane</keyword>
<reference evidence="3 4" key="1">
    <citation type="submission" date="2024-06" db="EMBL/GenBank/DDBJ databases">
        <title>Genomic Encyclopedia of Type Strains, Phase IV (KMG-IV): sequencing the most valuable type-strain genomes for metagenomic binning, comparative biology and taxonomic classification.</title>
        <authorList>
            <person name="Goeker M."/>
        </authorList>
    </citation>
    <scope>NUCLEOTIDE SEQUENCE [LARGE SCALE GENOMIC DNA]</scope>
    <source>
        <strain evidence="3 4">DSM 21331</strain>
    </source>
</reference>
<dbReference type="EMBL" id="JBEPMM010000002">
    <property type="protein sequence ID" value="MET3691502.1"/>
    <property type="molecule type" value="Genomic_DNA"/>
</dbReference>
<evidence type="ECO:0000313" key="3">
    <source>
        <dbReference type="EMBL" id="MET3691502.1"/>
    </source>
</evidence>
<keyword evidence="2" id="KW-1133">Transmembrane helix</keyword>
<name>A0ABV2L0Z0_9HYPH</name>
<feature type="region of interest" description="Disordered" evidence="1">
    <location>
        <begin position="169"/>
        <end position="207"/>
    </location>
</feature>
<keyword evidence="4" id="KW-1185">Reference proteome</keyword>
<feature type="compositionally biased region" description="Low complexity" evidence="1">
    <location>
        <begin position="173"/>
        <end position="186"/>
    </location>
</feature>
<evidence type="ECO:0000256" key="2">
    <source>
        <dbReference type="SAM" id="Phobius"/>
    </source>
</evidence>
<feature type="transmembrane region" description="Helical" evidence="2">
    <location>
        <begin position="50"/>
        <end position="72"/>
    </location>
</feature>
<protein>
    <submittedName>
        <fullName evidence="3">Uncharacterized protein</fullName>
    </submittedName>
</protein>
<gene>
    <name evidence="3" type="ORF">ABID43_001027</name>
</gene>
<keyword evidence="2" id="KW-0812">Transmembrane</keyword>
<dbReference type="RefSeq" id="WP_238275926.1">
    <property type="nucleotide sequence ID" value="NZ_BPQL01000011.1"/>
</dbReference>